<evidence type="ECO:0000313" key="6">
    <source>
        <dbReference type="EMBL" id="KAG7368299.1"/>
    </source>
</evidence>
<proteinExistence type="inferred from homology"/>
<dbReference type="FunFam" id="3.40.50.2030:FF:000002">
    <property type="entry name" value="Hydroxylamine reductase"/>
    <property type="match status" value="1"/>
</dbReference>
<dbReference type="OrthoDB" id="1470350at2759"/>
<dbReference type="NCBIfam" id="NF003658">
    <property type="entry name" value="PRK05290.1"/>
    <property type="match status" value="1"/>
</dbReference>
<dbReference type="GO" id="GO:0046872">
    <property type="term" value="F:metal ion binding"/>
    <property type="evidence" value="ECO:0007669"/>
    <property type="project" value="UniProtKB-KW"/>
</dbReference>
<sequence>MLNRVFQGPATRRFFSTVVVARRHRDAASAITRRTKMSAIAAMSSTGSIVYDHRRLFSASANQEKMVQSNPDMFCRQCEQTQHHFACTTVGVCGKTSETSALQDTLMEAVKAVSLWCVAARQIGTVDPQLLHEANKWTLQATFSTLTNVNFSDEAIADYIRQGVDLQQQFQALGLSVQEPQLANTNWASIQDSIEELEEYGHAHSLPKRQAAMGNDDCFSLNEIGTYGLKGACAYAAHAYQLLGTFDEEIMKDIHEVWAKLASNEADTEGLLQNAMRVGEINARVLALLDSAHAEKLGAPEPTPVRMTATEGKAILVSGHDLADLEALLKQTEGKGINVYTHGEMTPAHSYPGLKKYPHLVGNYGTAWQNQKFEFAGFPGPIVVTTNCIQIPRRAYKERLYTMNEVGVTGVKHIGSDRDFSPVIEQALEMKGFPKTVEPAKYHTVGFNHRAVLPLAGKVIEAVQSGALSRIVLIGGCDGTQWDRNYFTNLAEELPEDTLILTLGCAKNRVIHSEKLLGATLANGMPRVMDMGQCNDSYSAVVVASELAKALNCGINDLPLSLALSHLEQKAAAVLLTLLSMGVKNIRLGPSLPAFVTPNVLNVLSQNYNLMPTGDVQEDVVSIMEGK</sequence>
<dbReference type="GO" id="GO:0051536">
    <property type="term" value="F:iron-sulfur cluster binding"/>
    <property type="evidence" value="ECO:0007669"/>
    <property type="project" value="UniProtKB-KW"/>
</dbReference>
<keyword evidence="1" id="KW-0963">Cytoplasm</keyword>
<keyword evidence="5" id="KW-0411">Iron-sulfur</keyword>
<dbReference type="InterPro" id="IPR004137">
    <property type="entry name" value="HCP/CODH"/>
</dbReference>
<dbReference type="InterPro" id="IPR010048">
    <property type="entry name" value="Hydroxylam_reduct"/>
</dbReference>
<evidence type="ECO:0000256" key="4">
    <source>
        <dbReference type="ARBA" id="ARBA00023004"/>
    </source>
</evidence>
<evidence type="ECO:0000256" key="3">
    <source>
        <dbReference type="ARBA" id="ARBA00023002"/>
    </source>
</evidence>
<dbReference type="HAMAP" id="MF_00069">
    <property type="entry name" value="Hydroxylam_reduct"/>
    <property type="match status" value="1"/>
</dbReference>
<dbReference type="GO" id="GO:0042542">
    <property type="term" value="P:response to hydrogen peroxide"/>
    <property type="evidence" value="ECO:0007669"/>
    <property type="project" value="TreeGrafter"/>
</dbReference>
<evidence type="ECO:0000256" key="2">
    <source>
        <dbReference type="ARBA" id="ARBA00022723"/>
    </source>
</evidence>
<dbReference type="PANTHER" id="PTHR30109">
    <property type="entry name" value="HYDROXYLAMINE REDUCTASE"/>
    <property type="match status" value="1"/>
</dbReference>
<keyword evidence="3" id="KW-0560">Oxidoreductase</keyword>
<reference evidence="6" key="2">
    <citation type="submission" date="2021-04" db="EMBL/GenBank/DDBJ databases">
        <authorList>
            <person name="Podell S."/>
        </authorList>
    </citation>
    <scope>NUCLEOTIDE SEQUENCE</scope>
    <source>
        <strain evidence="6">Hildebrandi</strain>
    </source>
</reference>
<dbReference type="GO" id="GO:0050418">
    <property type="term" value="F:hydroxylamine reductase activity"/>
    <property type="evidence" value="ECO:0007669"/>
    <property type="project" value="TreeGrafter"/>
</dbReference>
<dbReference type="GO" id="GO:0005737">
    <property type="term" value="C:cytoplasm"/>
    <property type="evidence" value="ECO:0007669"/>
    <property type="project" value="InterPro"/>
</dbReference>
<dbReference type="Proteomes" id="UP000693970">
    <property type="component" value="Unassembled WGS sequence"/>
</dbReference>
<evidence type="ECO:0000256" key="1">
    <source>
        <dbReference type="ARBA" id="ARBA00022490"/>
    </source>
</evidence>
<keyword evidence="4" id="KW-0408">Iron</keyword>
<comment type="caution">
    <text evidence="6">The sequence shown here is derived from an EMBL/GenBank/DDBJ whole genome shotgun (WGS) entry which is preliminary data.</text>
</comment>
<dbReference type="PANTHER" id="PTHR30109:SF0">
    <property type="entry name" value="HYDROXYLAMINE REDUCTASE"/>
    <property type="match status" value="1"/>
</dbReference>
<evidence type="ECO:0000313" key="7">
    <source>
        <dbReference type="Proteomes" id="UP000693970"/>
    </source>
</evidence>
<reference evidence="6" key="1">
    <citation type="journal article" date="2021" name="Sci. Rep.">
        <title>Diploid genomic architecture of Nitzschia inconspicua, an elite biomass production diatom.</title>
        <authorList>
            <person name="Oliver A."/>
            <person name="Podell S."/>
            <person name="Pinowska A."/>
            <person name="Traller J.C."/>
            <person name="Smith S.R."/>
            <person name="McClure R."/>
            <person name="Beliaev A."/>
            <person name="Bohutskyi P."/>
            <person name="Hill E.A."/>
            <person name="Rabines A."/>
            <person name="Zheng H."/>
            <person name="Allen L.Z."/>
            <person name="Kuo A."/>
            <person name="Grigoriev I.V."/>
            <person name="Allen A.E."/>
            <person name="Hazlebeck D."/>
            <person name="Allen E.E."/>
        </authorList>
    </citation>
    <scope>NUCLEOTIDE SEQUENCE</scope>
    <source>
        <strain evidence="6">Hildebrandi</strain>
    </source>
</reference>
<dbReference type="Pfam" id="PF03063">
    <property type="entry name" value="Prismane"/>
    <property type="match status" value="1"/>
</dbReference>
<dbReference type="NCBIfam" id="TIGR01703">
    <property type="entry name" value="hybrid_clust"/>
    <property type="match status" value="1"/>
</dbReference>
<name>A0A9K3LTI5_9STRA</name>
<dbReference type="GO" id="GO:0004601">
    <property type="term" value="F:peroxidase activity"/>
    <property type="evidence" value="ECO:0007669"/>
    <property type="project" value="TreeGrafter"/>
</dbReference>
<evidence type="ECO:0000256" key="5">
    <source>
        <dbReference type="ARBA" id="ARBA00023014"/>
    </source>
</evidence>
<accession>A0A9K3LTI5</accession>
<dbReference type="AlphaFoldDB" id="A0A9K3LTI5"/>
<organism evidence="6 7">
    <name type="scientific">Nitzschia inconspicua</name>
    <dbReference type="NCBI Taxonomy" id="303405"/>
    <lineage>
        <taxon>Eukaryota</taxon>
        <taxon>Sar</taxon>
        <taxon>Stramenopiles</taxon>
        <taxon>Ochrophyta</taxon>
        <taxon>Bacillariophyta</taxon>
        <taxon>Bacillariophyceae</taxon>
        <taxon>Bacillariophycidae</taxon>
        <taxon>Bacillariales</taxon>
        <taxon>Bacillariaceae</taxon>
        <taxon>Nitzschia</taxon>
    </lineage>
</organism>
<keyword evidence="2" id="KW-0479">Metal-binding</keyword>
<keyword evidence="7" id="KW-1185">Reference proteome</keyword>
<gene>
    <name evidence="6" type="ORF">IV203_031042</name>
</gene>
<dbReference type="EMBL" id="JAGRRH010000006">
    <property type="protein sequence ID" value="KAG7368299.1"/>
    <property type="molecule type" value="Genomic_DNA"/>
</dbReference>
<protein>
    <submittedName>
        <fullName evidence="6">Hydroxylamine reductase</fullName>
    </submittedName>
</protein>